<feature type="region of interest" description="Disordered" evidence="1">
    <location>
        <begin position="473"/>
        <end position="502"/>
    </location>
</feature>
<sequence length="1180" mass="124522">MGLFGKSKSKQARFDFYIHIHSLTPWPARFSALLVHWERGSSRQGYTKAAGATTEPGRSVGTYSFEETFHVPCTLYQDSSKRSSGNAGGPFEKKWLILAVLEADGKPKGKEPLGRVVINLADYAAMDAQAQMAFTVACNKAISSAVGEAKMLITVGCRSKTASAGRGPMVIAGMAVSPSGRSTASEDAEGDDDEADYDEMGRETPRQPAMAAIPESPARASPSGRRFETPPGKAGPAEEDEETQEEEGDRGDEDGAASERLEHSDPDSDDDFLAQAVAAMETGKRASPPKAARGLSQQQPDAERPNLAAGAVERSLGSLTGFGTPTHRRGRSRAASQESIFLDEDETEVDPIANSFLSTERVSKRAAPRKLHGEVDQPPAGPSQIQPTGASPTKAANNPTRSPAKQEAAAAAVVGAGAGAAAGRGLGARKLQPEAASQPLPPPQASSPAATAVVAASAAVAGAGAGVLAGRGLGARKQQQQQQQAEPAAAANGNAGAGRTDAWLAQGDVARIASGAEAGPAHPPDDFVDAEANAERSSLDGSHGGERREAGRWSTTSNGSSDLDPGLARNASLSGVSRSSSRRLMKPETQTAVTASRKWMRRMNSGKERNIDRVARQPSSVAAVGAVGAAAVGAAAVGAALVAPSGPSASSSRSEDHSHAGPGAPQAASGSLDEHRELSPRASLHDIAVGPSADDEGYRPALVAPPTAGLLALPNGMSLTQAEAMAVELRTIAALEASVYLARAGKGRARRVKVKSVHAPARRLARTTISLGPEEGIMFGLRAIRAVEAEADSCSDIVGMAYWWSNCIQLRWMLWAMCHGGALGGDTESNGDSNGGLGEFDWVMDVLVPPLRELEGYIFEQMFRHLWTSVLLEHANSEGLPGSQQPVMVHGHKVSSQELAIQRWFESLQAVHRCLVPAQQSATSGHVHLLKQKVIKAILRRLDSTLFDALVAGDELDGSPIRRDVFSSGWKQQASHNAFASNSSPALMPLDARLLPFPTGPLSFGVGVNLKMAVTRWTNWATDVGIKEERRSGEEGYALFPKLRATADLLMMPKEVLTDSSIRAEVVPGLSLRRICQLLVRFEPDDFAADPLPPGLLDTLHAETPPSEPSPSPTGKLEAGYEPPTEASLLAEGLIEPVSLEMDDESDDELDALAEMYDHDHKGEGTQRYVLLRELWNSAR</sequence>
<dbReference type="GO" id="GO:0005643">
    <property type="term" value="C:nuclear pore"/>
    <property type="evidence" value="ECO:0007669"/>
    <property type="project" value="InterPro"/>
</dbReference>
<dbReference type="PANTHER" id="PTHR31344:SF11">
    <property type="entry name" value="NUCLEOLAR PROTEIN GAR2-LIKE PROTEIN"/>
    <property type="match status" value="1"/>
</dbReference>
<dbReference type="EMBL" id="JALJOR010000016">
    <property type="protein sequence ID" value="KAK9805120.1"/>
    <property type="molecule type" value="Genomic_DNA"/>
</dbReference>
<gene>
    <name evidence="3" type="ORF">WJX72_000185</name>
</gene>
<feature type="compositionally biased region" description="Basic and acidic residues" evidence="1">
    <location>
        <begin position="533"/>
        <end position="551"/>
    </location>
</feature>
<proteinExistence type="predicted"/>
<feature type="region of interest" description="Disordered" evidence="1">
    <location>
        <begin position="643"/>
        <end position="678"/>
    </location>
</feature>
<evidence type="ECO:0000259" key="2">
    <source>
        <dbReference type="PROSITE" id="PS51840"/>
    </source>
</evidence>
<comment type="caution">
    <text evidence="3">The sequence shown here is derived from an EMBL/GenBank/DDBJ whole genome shotgun (WGS) entry which is preliminary data.</text>
</comment>
<feature type="compositionally biased region" description="Acidic residues" evidence="1">
    <location>
        <begin position="237"/>
        <end position="256"/>
    </location>
</feature>
<feature type="compositionally biased region" description="Basic and acidic residues" evidence="1">
    <location>
        <begin position="257"/>
        <end position="266"/>
    </location>
</feature>
<reference evidence="3 4" key="1">
    <citation type="journal article" date="2024" name="Nat. Commun.">
        <title>Phylogenomics reveals the evolutionary origins of lichenization in chlorophyte algae.</title>
        <authorList>
            <person name="Puginier C."/>
            <person name="Libourel C."/>
            <person name="Otte J."/>
            <person name="Skaloud P."/>
            <person name="Haon M."/>
            <person name="Grisel S."/>
            <person name="Petersen M."/>
            <person name="Berrin J.G."/>
            <person name="Delaux P.M."/>
            <person name="Dal Grande F."/>
            <person name="Keller J."/>
        </authorList>
    </citation>
    <scope>NUCLEOTIDE SEQUENCE [LARGE SCALE GENOMIC DNA]</scope>
    <source>
        <strain evidence="3 4">SAG 2043</strain>
    </source>
</reference>
<organism evidence="3 4">
    <name type="scientific">[Myrmecia] bisecta</name>
    <dbReference type="NCBI Taxonomy" id="41462"/>
    <lineage>
        <taxon>Eukaryota</taxon>
        <taxon>Viridiplantae</taxon>
        <taxon>Chlorophyta</taxon>
        <taxon>core chlorophytes</taxon>
        <taxon>Trebouxiophyceae</taxon>
        <taxon>Trebouxiales</taxon>
        <taxon>Trebouxiaceae</taxon>
        <taxon>Myrmecia</taxon>
    </lineage>
</organism>
<feature type="compositionally biased region" description="Low complexity" evidence="1">
    <location>
        <begin position="474"/>
        <end position="498"/>
    </location>
</feature>
<dbReference type="Proteomes" id="UP001489004">
    <property type="component" value="Unassembled WGS sequence"/>
</dbReference>
<feature type="compositionally biased region" description="Low complexity" evidence="1">
    <location>
        <begin position="660"/>
        <end position="671"/>
    </location>
</feature>
<feature type="region of interest" description="Disordered" evidence="1">
    <location>
        <begin position="1093"/>
        <end position="1123"/>
    </location>
</feature>
<evidence type="ECO:0000313" key="3">
    <source>
        <dbReference type="EMBL" id="KAK9805120.1"/>
    </source>
</evidence>
<dbReference type="PANTHER" id="PTHR31344">
    <property type="entry name" value="NUCLEAR PORE COMPLEX PROTEIN NUP205"/>
    <property type="match status" value="1"/>
</dbReference>
<dbReference type="PROSITE" id="PS51840">
    <property type="entry name" value="C2_NT"/>
    <property type="match status" value="1"/>
</dbReference>
<dbReference type="Pfam" id="PF10358">
    <property type="entry name" value="NT-C2"/>
    <property type="match status" value="1"/>
</dbReference>
<feature type="compositionally biased region" description="Gly residues" evidence="1">
    <location>
        <begin position="416"/>
        <end position="426"/>
    </location>
</feature>
<feature type="compositionally biased region" description="Polar residues" evidence="1">
    <location>
        <begin position="383"/>
        <end position="403"/>
    </location>
</feature>
<dbReference type="InterPro" id="IPR019448">
    <property type="entry name" value="NT-C2"/>
</dbReference>
<dbReference type="AlphaFoldDB" id="A0AAW1P4F1"/>
<accession>A0AAW1P4F1</accession>
<feature type="domain" description="C2 NT-type" evidence="2">
    <location>
        <begin position="4"/>
        <end position="159"/>
    </location>
</feature>
<keyword evidence="4" id="KW-1185">Reference proteome</keyword>
<protein>
    <recommendedName>
        <fullName evidence="2">C2 NT-type domain-containing protein</fullName>
    </recommendedName>
</protein>
<dbReference type="InterPro" id="IPR021827">
    <property type="entry name" value="Nup186/Nup192/Nup205"/>
</dbReference>
<evidence type="ECO:0000313" key="4">
    <source>
        <dbReference type="Proteomes" id="UP001489004"/>
    </source>
</evidence>
<feature type="region of interest" description="Disordered" evidence="1">
    <location>
        <begin position="173"/>
        <end position="452"/>
    </location>
</feature>
<name>A0AAW1P4F1_9CHLO</name>
<evidence type="ECO:0000256" key="1">
    <source>
        <dbReference type="SAM" id="MobiDB-lite"/>
    </source>
</evidence>
<feature type="compositionally biased region" description="Low complexity" evidence="1">
    <location>
        <begin position="569"/>
        <end position="579"/>
    </location>
</feature>
<feature type="region of interest" description="Disordered" evidence="1">
    <location>
        <begin position="514"/>
        <end position="612"/>
    </location>
</feature>
<feature type="compositionally biased region" description="Acidic residues" evidence="1">
    <location>
        <begin position="186"/>
        <end position="198"/>
    </location>
</feature>
<feature type="compositionally biased region" description="Low complexity" evidence="1">
    <location>
        <begin position="643"/>
        <end position="652"/>
    </location>
</feature>